<sequence>MYRVFRATYRALDRALFSRMPLQKQLALKAGVLRVARGMFPERIQAAHASQLVDMSGSLSSDRPWQPPALPAWVKDELRALAAIDPELHPENEAIARASFYSAPWCYDQPGQVYAQLWHSVERPVDVAIAVPWLKTGGADLGAVHVANALAEDLDRRVLVMATEDQDSPWASRLSAKVQFLPIGRPLAPLAPGHRLDVLVRLLLQLSPRVFHIMNSRLGWDAVVRNGLALRQHMRIFASLYCDDFTPHGVPVGYARSYLPRCYTMLDGILSDNTRTWRAWVQTMGVPASLFNVLPFPAPATAAPTTRGAGKAILWAGRLDRQKRPDLLARIAAAMPDFRFDVHGTSVCEQGDLDMLRKLPNVVMHGAYACFDDVVKDDHLALLYTTAWDGMPNVLLEAAAAGLPVVAPDVGGITDFIPAADLVASADDVPAYVKSIRDLSENPALRAARVESLRIKLAERRWEVFVRRLAGIEGYVA</sequence>
<reference evidence="1" key="1">
    <citation type="submission" date="2015-03" db="EMBL/GenBank/DDBJ databases">
        <title>Draft genome sequence of Mizugakiibacter sediminis skMP5.</title>
        <authorList>
            <person name="Watanabe T."/>
            <person name="Kojima H."/>
            <person name="Fukui M."/>
        </authorList>
    </citation>
    <scope>NUCLEOTIDE SEQUENCE</scope>
    <source>
        <strain evidence="1">SkMP5</strain>
    </source>
</reference>
<dbReference type="PANTHER" id="PTHR12526:SF637">
    <property type="entry name" value="GLYCOSYLTRANSFERASE EPSF-RELATED"/>
    <property type="match status" value="1"/>
</dbReference>
<accession>A0A0K8QL60</accession>
<dbReference type="PANTHER" id="PTHR12526">
    <property type="entry name" value="GLYCOSYLTRANSFERASE"/>
    <property type="match status" value="1"/>
</dbReference>
<evidence type="ECO:0000313" key="1">
    <source>
        <dbReference type="EMBL" id="GAN45663.1"/>
    </source>
</evidence>
<name>A0A0K8QL60_9GAMM</name>
<dbReference type="HOGENOM" id="CLU_551925_0_0_6"/>
<organism evidence="2">
    <name type="scientific">Mizugakiibacter sediminis</name>
    <dbReference type="NCBI Taxonomy" id="1475481"/>
    <lineage>
        <taxon>Bacteria</taxon>
        <taxon>Pseudomonadati</taxon>
        <taxon>Pseudomonadota</taxon>
        <taxon>Gammaproteobacteria</taxon>
        <taxon>Lysobacterales</taxon>
        <taxon>Rhodanobacteraceae</taxon>
        <taxon>Mizugakiibacter</taxon>
    </lineage>
</organism>
<dbReference type="OrthoDB" id="9802525at2"/>
<dbReference type="RefSeq" id="WP_082306487.1">
    <property type="nucleotide sequence ID" value="NZ_DF970163.1"/>
</dbReference>
<dbReference type="GO" id="GO:0016740">
    <property type="term" value="F:transferase activity"/>
    <property type="evidence" value="ECO:0007669"/>
    <property type="project" value="UniProtKB-KW"/>
</dbReference>
<evidence type="ECO:0000313" key="3">
    <source>
        <dbReference type="Proteomes" id="UP000253740"/>
    </source>
</evidence>
<dbReference type="Pfam" id="PF13692">
    <property type="entry name" value="Glyco_trans_1_4"/>
    <property type="match status" value="1"/>
</dbReference>
<dbReference type="STRING" id="1475481.GCA_000953855_00943"/>
<dbReference type="Proteomes" id="UP000253740">
    <property type="component" value="Unassembled WGS sequence"/>
</dbReference>
<keyword evidence="3" id="KW-1185">Reference proteome</keyword>
<protein>
    <submittedName>
        <fullName evidence="2">Glycosyl transferase</fullName>
    </submittedName>
</protein>
<evidence type="ECO:0000313" key="2">
    <source>
        <dbReference type="EMBL" id="GAP65640.1"/>
    </source>
</evidence>
<dbReference type="SUPFAM" id="SSF53756">
    <property type="entry name" value="UDP-Glycosyltransferase/glycogen phosphorylase"/>
    <property type="match status" value="1"/>
</dbReference>
<dbReference type="AlphaFoldDB" id="A0A0K8QL60"/>
<dbReference type="CDD" id="cd03801">
    <property type="entry name" value="GT4_PimA-like"/>
    <property type="match status" value="1"/>
</dbReference>
<keyword evidence="2" id="KW-0808">Transferase</keyword>
<dbReference type="Gene3D" id="3.40.50.2000">
    <property type="entry name" value="Glycogen Phosphorylase B"/>
    <property type="match status" value="2"/>
</dbReference>
<dbReference type="EMBL" id="DF970163">
    <property type="protein sequence ID" value="GAP65640.1"/>
    <property type="molecule type" value="Genomic_DNA"/>
</dbReference>
<dbReference type="EMBL" id="DF952382">
    <property type="protein sequence ID" value="GAN45663.1"/>
    <property type="molecule type" value="Genomic_DNA"/>
</dbReference>
<reference evidence="2" key="2">
    <citation type="submission" date="2015-08" db="EMBL/GenBank/DDBJ databases">
        <title>Complete DNA Sequence of Pseudomonas syringae pv. actinidiae, the Causal Agent of Kiwifruit Canker Disease.</title>
        <authorList>
            <person name="Rikkerink E.H.A."/>
            <person name="Fineran P.C."/>
        </authorList>
    </citation>
    <scope>NUCLEOTIDE SEQUENCE</scope>
    <source>
        <strain evidence="2">SkMP5</strain>
    </source>
</reference>
<proteinExistence type="predicted"/>
<gene>
    <name evidence="1" type="ORF">MBSD_2214</name>
    <name evidence="2" type="ORF">MBSD_n0930</name>
</gene>